<keyword evidence="3" id="KW-1003">Cell membrane</keyword>
<dbReference type="eggNOG" id="COG1285">
    <property type="taxonomic scope" value="Bacteria"/>
</dbReference>
<dbReference type="AlphaFoldDB" id="X7FAS2"/>
<dbReference type="STRING" id="1449351.RISW2_01995"/>
<dbReference type="InterPro" id="IPR049177">
    <property type="entry name" value="MgtC_SapB_SrpB_YhiD_N"/>
</dbReference>
<dbReference type="PRINTS" id="PR01837">
    <property type="entry name" value="MGTCSAPBPROT"/>
</dbReference>
<comment type="subcellular location">
    <subcellularLocation>
        <location evidence="7">Cell inner membrane</location>
        <topology evidence="7">Multi-pass membrane protein</topology>
    </subcellularLocation>
    <subcellularLocation>
        <location evidence="1">Cell membrane</location>
        <topology evidence="1">Multi-pass membrane protein</topology>
    </subcellularLocation>
</comment>
<evidence type="ECO:0000256" key="7">
    <source>
        <dbReference type="RuleBase" id="RU365041"/>
    </source>
</evidence>
<accession>X7FAS2</accession>
<dbReference type="PANTHER" id="PTHR33778:SF1">
    <property type="entry name" value="MAGNESIUM TRANSPORTER YHID-RELATED"/>
    <property type="match status" value="1"/>
</dbReference>
<gene>
    <name evidence="9" type="ORF">RISW2_01995</name>
</gene>
<keyword evidence="7" id="KW-0997">Cell inner membrane</keyword>
<evidence type="ECO:0000256" key="2">
    <source>
        <dbReference type="ARBA" id="ARBA00009298"/>
    </source>
</evidence>
<evidence type="ECO:0000256" key="1">
    <source>
        <dbReference type="ARBA" id="ARBA00004651"/>
    </source>
</evidence>
<keyword evidence="5 7" id="KW-1133">Transmembrane helix</keyword>
<feature type="transmembrane region" description="Helical" evidence="7">
    <location>
        <begin position="20"/>
        <end position="37"/>
    </location>
</feature>
<evidence type="ECO:0000313" key="10">
    <source>
        <dbReference type="Proteomes" id="UP000023430"/>
    </source>
</evidence>
<organism evidence="9 10">
    <name type="scientific">Roseivivax isoporae LMG 25204</name>
    <dbReference type="NCBI Taxonomy" id="1449351"/>
    <lineage>
        <taxon>Bacteria</taxon>
        <taxon>Pseudomonadati</taxon>
        <taxon>Pseudomonadota</taxon>
        <taxon>Alphaproteobacteria</taxon>
        <taxon>Rhodobacterales</taxon>
        <taxon>Roseobacteraceae</taxon>
        <taxon>Roseivivax</taxon>
    </lineage>
</organism>
<dbReference type="PANTHER" id="PTHR33778">
    <property type="entry name" value="PROTEIN MGTC"/>
    <property type="match status" value="1"/>
</dbReference>
<dbReference type="PATRIC" id="fig|1449351.3.peg.1801"/>
<sequence length="167" mass="17383">MMNTLLNDLAAGSALPLPVVVMRLLGALGLCGLIGFERELHAKAAGLRTHILTGVAACVYCIVMLELVVMMEDAGDHVRADPIRVVEAVTEGVAFLAAGLIVLTRGEVRGLTTGAGMWLSAAIGVACGLGLWSLAVTSTILALVVMRILKEGEKAFGRDDDGVDAQE</sequence>
<evidence type="ECO:0000259" key="8">
    <source>
        <dbReference type="Pfam" id="PF02308"/>
    </source>
</evidence>
<evidence type="ECO:0000256" key="4">
    <source>
        <dbReference type="ARBA" id="ARBA00022692"/>
    </source>
</evidence>
<keyword evidence="10" id="KW-1185">Reference proteome</keyword>
<comment type="similarity">
    <text evidence="2 7">Belongs to the MgtC/SapB family.</text>
</comment>
<dbReference type="OrthoDB" id="9811198at2"/>
<keyword evidence="6 7" id="KW-0472">Membrane</keyword>
<feature type="transmembrane region" description="Helical" evidence="7">
    <location>
        <begin position="116"/>
        <end position="149"/>
    </location>
</feature>
<dbReference type="InterPro" id="IPR003416">
    <property type="entry name" value="MgtC/SapB/SrpB/YhiD_fam"/>
</dbReference>
<comment type="caution">
    <text evidence="9">The sequence shown here is derived from an EMBL/GenBank/DDBJ whole genome shotgun (WGS) entry which is preliminary data.</text>
</comment>
<dbReference type="RefSeq" id="WP_043769288.1">
    <property type="nucleotide sequence ID" value="NZ_JAME01000011.1"/>
</dbReference>
<feature type="transmembrane region" description="Helical" evidence="7">
    <location>
        <begin position="49"/>
        <end position="71"/>
    </location>
</feature>
<dbReference type="Proteomes" id="UP000023430">
    <property type="component" value="Unassembled WGS sequence"/>
</dbReference>
<dbReference type="GO" id="GO:0005886">
    <property type="term" value="C:plasma membrane"/>
    <property type="evidence" value="ECO:0007669"/>
    <property type="project" value="UniProtKB-SubCell"/>
</dbReference>
<evidence type="ECO:0000256" key="6">
    <source>
        <dbReference type="ARBA" id="ARBA00023136"/>
    </source>
</evidence>
<feature type="domain" description="MgtC/SapB/SrpB/YhiD N-terminal" evidence="8">
    <location>
        <begin position="24"/>
        <end position="153"/>
    </location>
</feature>
<name>X7FAS2_9RHOB</name>
<evidence type="ECO:0000256" key="5">
    <source>
        <dbReference type="ARBA" id="ARBA00022989"/>
    </source>
</evidence>
<dbReference type="Pfam" id="PF02308">
    <property type="entry name" value="MgtC"/>
    <property type="match status" value="1"/>
</dbReference>
<keyword evidence="4 7" id="KW-0812">Transmembrane</keyword>
<proteinExistence type="inferred from homology"/>
<dbReference type="EMBL" id="JAME01000011">
    <property type="protein sequence ID" value="ETX29206.1"/>
    <property type="molecule type" value="Genomic_DNA"/>
</dbReference>
<evidence type="ECO:0000313" key="9">
    <source>
        <dbReference type="EMBL" id="ETX29206.1"/>
    </source>
</evidence>
<protein>
    <recommendedName>
        <fullName evidence="7">Protein MgtC</fullName>
    </recommendedName>
</protein>
<reference evidence="9 10" key="1">
    <citation type="submission" date="2014-01" db="EMBL/GenBank/DDBJ databases">
        <title>Roseivivax isoporae LMG 25204 Genome Sequencing.</title>
        <authorList>
            <person name="Lai Q."/>
            <person name="Li G."/>
            <person name="Shao Z."/>
        </authorList>
    </citation>
    <scope>NUCLEOTIDE SEQUENCE [LARGE SCALE GENOMIC DNA]</scope>
    <source>
        <strain evidence="9 10">LMG 25204</strain>
    </source>
</reference>
<evidence type="ECO:0000256" key="3">
    <source>
        <dbReference type="ARBA" id="ARBA00022475"/>
    </source>
</evidence>